<dbReference type="OrthoDB" id="9793489at2"/>
<evidence type="ECO:0000259" key="4">
    <source>
        <dbReference type="Pfam" id="PF00144"/>
    </source>
</evidence>
<dbReference type="GO" id="GO:0016020">
    <property type="term" value="C:membrane"/>
    <property type="evidence" value="ECO:0007669"/>
    <property type="project" value="UniProtKB-SubCell"/>
</dbReference>
<dbReference type="Proteomes" id="UP000321513">
    <property type="component" value="Unassembled WGS sequence"/>
</dbReference>
<keyword evidence="2" id="KW-0472">Membrane</keyword>
<feature type="chain" id="PRO_5022209194" description="Serine hydrolase" evidence="3">
    <location>
        <begin position="21"/>
        <end position="446"/>
    </location>
</feature>
<reference evidence="6 7" key="1">
    <citation type="submission" date="2019-07" db="EMBL/GenBank/DDBJ databases">
        <title>Whole genome shotgun sequence of Segetibacter aerophilus NBRC 106135.</title>
        <authorList>
            <person name="Hosoyama A."/>
            <person name="Uohara A."/>
            <person name="Ohji S."/>
            <person name="Ichikawa N."/>
        </authorList>
    </citation>
    <scope>NUCLEOTIDE SEQUENCE [LARGE SCALE GENOMIC DNA]</scope>
    <source>
        <strain evidence="6 7">NBRC 106135</strain>
    </source>
</reference>
<gene>
    <name evidence="6" type="ORF">SAE01_01650</name>
</gene>
<evidence type="ECO:0000256" key="3">
    <source>
        <dbReference type="SAM" id="SignalP"/>
    </source>
</evidence>
<keyword evidence="3" id="KW-0732">Signal</keyword>
<dbReference type="SUPFAM" id="SSF56601">
    <property type="entry name" value="beta-lactamase/transpeptidase-like"/>
    <property type="match status" value="1"/>
</dbReference>
<feature type="signal peptide" evidence="3">
    <location>
        <begin position="1"/>
        <end position="20"/>
    </location>
</feature>
<dbReference type="Gene3D" id="3.40.710.10">
    <property type="entry name" value="DD-peptidase/beta-lactamase superfamily"/>
    <property type="match status" value="1"/>
</dbReference>
<evidence type="ECO:0000256" key="2">
    <source>
        <dbReference type="ARBA" id="ARBA00023136"/>
    </source>
</evidence>
<dbReference type="Pfam" id="PF11954">
    <property type="entry name" value="DUF3471"/>
    <property type="match status" value="1"/>
</dbReference>
<accession>A0A512B6U3</accession>
<feature type="domain" description="Beta-lactamase-related" evidence="4">
    <location>
        <begin position="30"/>
        <end position="338"/>
    </location>
</feature>
<sequence>MKRASLIVIVTVFFFNQAFAQSVQEKLDAYMQALTKYAGFNGSVLVAKGGDILLEKGYGFRNADAGTIHDANSVFQIGSVTKQFTSSIILRLASEGKLSLKDTLSKYFPEYQYAKKITIENLLNHVSGIYNYTQNADFMQNHVTEPLSQTSFWGMIKDKPLNFEPGSNYNYSNSGYLILGYLIEKVTGQPYERVARKYLFEPAGMTHSGFDFTHLASPVKSVGYMALTKDAKTPAPIVDSTVAFSAGAIYSTVHDLYNWNTALNSGKIIQKKNLEKAYTPYKQKYGYGFGIDSVFGKRLISHGGGIHGFVSDLAYVPEDKVSVVLLSNKPYQLSVVERDLLAVLYNQPYKLAEEQKEGKVDTATLNKYVGEYELASTFKITVVQVGGGLKAQATGQPQFDLFAESENIFFYKVVEAKIEFVRNGKGEVESLILHQSGANIPGKKIK</sequence>
<comment type="caution">
    <text evidence="6">The sequence shown here is derived from an EMBL/GenBank/DDBJ whole genome shotgun (WGS) entry which is preliminary data.</text>
</comment>
<dbReference type="EMBL" id="BJYT01000001">
    <property type="protein sequence ID" value="GEO07669.1"/>
    <property type="molecule type" value="Genomic_DNA"/>
</dbReference>
<dbReference type="PANTHER" id="PTHR46825:SF11">
    <property type="entry name" value="PENICILLIN-BINDING PROTEIN 4"/>
    <property type="match status" value="1"/>
</dbReference>
<organism evidence="6 7">
    <name type="scientific">Segetibacter aerophilus</name>
    <dbReference type="NCBI Taxonomy" id="670293"/>
    <lineage>
        <taxon>Bacteria</taxon>
        <taxon>Pseudomonadati</taxon>
        <taxon>Bacteroidota</taxon>
        <taxon>Chitinophagia</taxon>
        <taxon>Chitinophagales</taxon>
        <taxon>Chitinophagaceae</taxon>
        <taxon>Segetibacter</taxon>
    </lineage>
</organism>
<dbReference type="InterPro" id="IPR050491">
    <property type="entry name" value="AmpC-like"/>
</dbReference>
<keyword evidence="7" id="KW-1185">Reference proteome</keyword>
<protein>
    <recommendedName>
        <fullName evidence="8">Serine hydrolase</fullName>
    </recommendedName>
</protein>
<evidence type="ECO:0000259" key="5">
    <source>
        <dbReference type="Pfam" id="PF11954"/>
    </source>
</evidence>
<evidence type="ECO:0000313" key="6">
    <source>
        <dbReference type="EMBL" id="GEO07669.1"/>
    </source>
</evidence>
<comment type="subcellular location">
    <subcellularLocation>
        <location evidence="1">Membrane</location>
    </subcellularLocation>
</comment>
<dbReference type="AlphaFoldDB" id="A0A512B6U3"/>
<proteinExistence type="predicted"/>
<dbReference type="InterPro" id="IPR021860">
    <property type="entry name" value="Peptidase_S12_Pab87-rel_C"/>
</dbReference>
<name>A0A512B6U3_9BACT</name>
<dbReference type="Pfam" id="PF00144">
    <property type="entry name" value="Beta-lactamase"/>
    <property type="match status" value="1"/>
</dbReference>
<dbReference type="RefSeq" id="WP_147201631.1">
    <property type="nucleotide sequence ID" value="NZ_BJYT01000001.1"/>
</dbReference>
<dbReference type="InterPro" id="IPR012338">
    <property type="entry name" value="Beta-lactam/transpept-like"/>
</dbReference>
<dbReference type="PANTHER" id="PTHR46825">
    <property type="entry name" value="D-ALANYL-D-ALANINE-CARBOXYPEPTIDASE/ENDOPEPTIDASE AMPH"/>
    <property type="match status" value="1"/>
</dbReference>
<evidence type="ECO:0008006" key="8">
    <source>
        <dbReference type="Google" id="ProtNLM"/>
    </source>
</evidence>
<evidence type="ECO:0000256" key="1">
    <source>
        <dbReference type="ARBA" id="ARBA00004370"/>
    </source>
</evidence>
<feature type="domain" description="Peptidase S12 Pab87-related C-terminal" evidence="5">
    <location>
        <begin position="355"/>
        <end position="434"/>
    </location>
</feature>
<evidence type="ECO:0000313" key="7">
    <source>
        <dbReference type="Proteomes" id="UP000321513"/>
    </source>
</evidence>
<dbReference type="InterPro" id="IPR001466">
    <property type="entry name" value="Beta-lactam-related"/>
</dbReference>